<name>A0A8J9Y1Q8_9NEOP</name>
<reference evidence="10" key="1">
    <citation type="submission" date="2021-12" db="EMBL/GenBank/DDBJ databases">
        <authorList>
            <person name="Martin H S."/>
        </authorList>
    </citation>
    <scope>NUCLEOTIDE SEQUENCE</scope>
</reference>
<dbReference type="InterPro" id="IPR057373">
    <property type="entry name" value="ZNFX1"/>
</dbReference>
<dbReference type="Pfam" id="PF13087">
    <property type="entry name" value="AAA_12"/>
    <property type="match status" value="1"/>
</dbReference>
<keyword evidence="11" id="KW-1185">Reference proteome</keyword>
<dbReference type="InterPro" id="IPR046439">
    <property type="entry name" value="ZF_RZ_dom"/>
</dbReference>
<gene>
    <name evidence="10" type="ORF">BINO364_LOCUS2554</name>
</gene>
<dbReference type="GO" id="GO:0031380">
    <property type="term" value="C:nuclear RNA-directed RNA polymerase complex"/>
    <property type="evidence" value="ECO:0007669"/>
    <property type="project" value="TreeGrafter"/>
</dbReference>
<dbReference type="InterPro" id="IPR047187">
    <property type="entry name" value="SF1_C_Upf1"/>
</dbReference>
<dbReference type="PROSITE" id="PS51981">
    <property type="entry name" value="ZF_RZ"/>
    <property type="match status" value="1"/>
</dbReference>
<sequence>MNFIGHMFTKRRKMDEKYQQPGSSRFRNYAPRGNRHQSKAGSNNLNNNKRKESQFNIQAQPSFVHPSGNTDSGAQPSPRNIKNVRSRRPTGHRTNEDQSQNYRNKMGFLMLEQLANSDTKDILTNLNQKKVAFFNLLESPIDRPDVFILIMNLISKICNSSFDQIKLKFLLEISNSPFIAYLRNYLMDLPYAENKATNKLYWKNETEFWKNFITFCECITLVSPSTALNKCRSLIEASSKCCLDGLKDRHNFELPEAEQYKLTKLRETLKACEEEKNNVEKQNRKRPNANEEHEPPENFRELSIIPRREDLINTQPFLRANIVKGCYRDVEHYLDVQFRLLREDCFGPLRDGIIQYIQHPTKHKYDNIRVFRNVTFVGPYVSKQKIGSIIELDESTKKKFKKIRWSHNKRFIFGSLVLLTKDNCNSFIVGTILDRDEKYLNDGKIPISIVDIVIGEELYNGDRYTMIESDVYYEPYHHVLKALQDPTFPQHIAMKKYIVDVDPEPTYPSYVNEDTIFRTDRLSLDLLHEPVSFTVKDLTTWPTSNELELNDSQYEAYKTALTHEFAVIQGPPGTGKTYLGVKVAKTLLESISRVGCTLLLVCYTNHALDQFLEEISKKTNSIVRIGGQSKNEVMEKYNLNTLRKNNVLPRATSRLYMEERQNLRNLVLQLQRAQEQMDSILHYILSYSCMKRYVPQLSEIADKYKRIIQSGKDPLCYWLFEYLEYDLDEPILLDQSQNVENVENINLNIDDDGDNQAPVLLDDLEINFDEDVEGDYTEAFSIKEAEGKLKRLIPCYIRSNDPKEKHDLRLEIAVLRGRIRLFNQMKSLYLLEHREYPANIENFSNLPQVDRWMLYFSWTKFVINGLKDEIKPLKEALATANSAYEEARMIMDIELLKNIKVVGMTTSGAARLRKLLQALAPPIVIVEEAAEVLEQHIVTSLTKNCQHVILIGDHQQLRPSAAYMRLAKAFNIEVSLFERMIMNSMHSRRLAVQHRMRPQIAALISPHIYPDLINHPSVNHFPDVRGITANLFFFTHTYKEEYVEDGTSKTNQKEGDLILRLANYIMQQGYEPEDVTILAAYSGQMFYMRKERPNYAFLSKVKITVVDNYQGEESKIILLSLVRNNDQNKIGFLGTPNRICVALSRAREGFYIFGNIDMLKKNSELWTKIAGTLENQGALGSSIRLKCENHAGQITNISSSVDFEKVPEGGCLLKCNYTLPCLHLCPLVCHGYDRGHSKYKCPFKCERIICDLSHVCPLKCHEACKPCRRLVEKKLPCGHKKNVFCHLDPDSATITCLTLVSAKLPSCGHEIKKPCYVDMNKVSCPVPCEFRVERCGHMCVRKCHVNDDPDHEKYLCQKPCIKRKNKCTANAEDELGNHQCNKRCYETCDDCNVQVIKKRESCKHKERVACSENPDKKPCLKKCARKLAECEHFCKKKCFETCGDCNEKVVKKIPECGHEIKVECRIQATKALCAKMCERTLSCGHPCRQPCNQPCDEKKCTELIPNLFDSPCGHKVKLPCNAHSANSQRLLKPLEVMQHCRAACGAELACGHACAGDCARCRRGRLHAPCTRRCSQINICGHDCEEPCSQVCPPCKKKCEIQCEHSRCPRSCGAPCIPCQEPCTRACRHGRCSRRCGQPCSVAACRAPCAARLACGHACRGLCGERCPDICNVCRPEQFPTDFLGDQFDDDALFVVLKDCGHVMEFETLETLMNSESESISLRACPTCRKPIINTHRYKDKVNEQFKTDINPIKERVFGTEKQIAATKLQLTEKILSLRKTAIYKDILFSDWKKAHDKIFPYTNIKRKNSLLQLNLYFIYLDILELLSEVYNKFTSAKLNELQTDLIEENSVICKVLINNVQKLSQQQQEDISNEIKRMNSIVQFSKILSHPTYIINKTNADVQKAMQTAHQAILGWGKFNEDIAVESLKNMQKVVKLTGIITKQEIDLIIRAIGAKAGSWYKCPNGHFYHIDRCGGAMEVGKCNECKASIGGRNHTLLSSNRHAPEIDNSRYAAWSQEANNMANFDLDNLL</sequence>
<dbReference type="GO" id="GO:0005737">
    <property type="term" value="C:cytoplasm"/>
    <property type="evidence" value="ECO:0007669"/>
    <property type="project" value="UniProtKB-SubCell"/>
</dbReference>
<accession>A0A8J9Y1Q8</accession>
<keyword evidence="6" id="KW-0862">Zinc</keyword>
<protein>
    <recommendedName>
        <fullName evidence="9">RZ-type domain-containing protein</fullName>
    </recommendedName>
</protein>
<keyword evidence="3" id="KW-0479">Metal-binding</keyword>
<dbReference type="PANTHER" id="PTHR10887:SF341">
    <property type="entry name" value="NFX1-TYPE ZINC FINGER-CONTAINING PROTEIN 1"/>
    <property type="match status" value="1"/>
</dbReference>
<dbReference type="InterPro" id="IPR000967">
    <property type="entry name" value="Znf_NFX1"/>
</dbReference>
<evidence type="ECO:0000256" key="5">
    <source>
        <dbReference type="ARBA" id="ARBA00022771"/>
    </source>
</evidence>
<keyword evidence="5" id="KW-0863">Zinc-finger</keyword>
<dbReference type="Gene3D" id="3.40.50.300">
    <property type="entry name" value="P-loop containing nucleotide triphosphate hydrolases"/>
    <property type="match status" value="3"/>
</dbReference>
<evidence type="ECO:0000313" key="10">
    <source>
        <dbReference type="EMBL" id="CAH0715659.1"/>
    </source>
</evidence>
<feature type="region of interest" description="Disordered" evidence="8">
    <location>
        <begin position="274"/>
        <end position="298"/>
    </location>
</feature>
<evidence type="ECO:0000256" key="3">
    <source>
        <dbReference type="ARBA" id="ARBA00022723"/>
    </source>
</evidence>
<dbReference type="InterPro" id="IPR041679">
    <property type="entry name" value="DNA2/NAM7-like_C"/>
</dbReference>
<evidence type="ECO:0000256" key="6">
    <source>
        <dbReference type="ARBA" id="ARBA00022833"/>
    </source>
</evidence>
<feature type="compositionally biased region" description="Polar residues" evidence="8">
    <location>
        <begin position="61"/>
        <end position="80"/>
    </location>
</feature>
<evidence type="ECO:0000256" key="2">
    <source>
        <dbReference type="ARBA" id="ARBA00022490"/>
    </source>
</evidence>
<dbReference type="Pfam" id="PF25396">
    <property type="entry name" value="ZNFX1"/>
    <property type="match status" value="1"/>
</dbReference>
<feature type="region of interest" description="Disordered" evidence="8">
    <location>
        <begin position="1"/>
        <end position="48"/>
    </location>
</feature>
<dbReference type="GO" id="GO:0031048">
    <property type="term" value="P:regulatory ncRNA-mediated heterochromatin formation"/>
    <property type="evidence" value="ECO:0007669"/>
    <property type="project" value="TreeGrafter"/>
</dbReference>
<proteinExistence type="predicted"/>
<feature type="non-terminal residue" evidence="10">
    <location>
        <position position="2032"/>
    </location>
</feature>
<comment type="subcellular location">
    <subcellularLocation>
        <location evidence="1">Cytoplasm</location>
    </subcellularLocation>
</comment>
<dbReference type="GO" id="GO:0004386">
    <property type="term" value="F:helicase activity"/>
    <property type="evidence" value="ECO:0007669"/>
    <property type="project" value="InterPro"/>
</dbReference>
<dbReference type="SMART" id="SM00438">
    <property type="entry name" value="ZnF_NFX"/>
    <property type="match status" value="9"/>
</dbReference>
<dbReference type="GO" id="GO:0002376">
    <property type="term" value="P:immune system process"/>
    <property type="evidence" value="ECO:0007669"/>
    <property type="project" value="UniProtKB-KW"/>
</dbReference>
<dbReference type="EMBL" id="OV170230">
    <property type="protein sequence ID" value="CAH0715659.1"/>
    <property type="molecule type" value="Genomic_DNA"/>
</dbReference>
<dbReference type="InterPro" id="IPR045055">
    <property type="entry name" value="DNA2/NAM7-like"/>
</dbReference>
<dbReference type="Proteomes" id="UP000838878">
    <property type="component" value="Chromosome 10"/>
</dbReference>
<dbReference type="InterPro" id="IPR041677">
    <property type="entry name" value="DNA2/NAM7_AAA_11"/>
</dbReference>
<evidence type="ECO:0000313" key="11">
    <source>
        <dbReference type="Proteomes" id="UP000838878"/>
    </source>
</evidence>
<feature type="region of interest" description="Disordered" evidence="8">
    <location>
        <begin position="61"/>
        <end position="102"/>
    </location>
</feature>
<organism evidence="10 11">
    <name type="scientific">Brenthis ino</name>
    <name type="common">lesser marbled fritillary</name>
    <dbReference type="NCBI Taxonomy" id="405034"/>
    <lineage>
        <taxon>Eukaryota</taxon>
        <taxon>Metazoa</taxon>
        <taxon>Ecdysozoa</taxon>
        <taxon>Arthropoda</taxon>
        <taxon>Hexapoda</taxon>
        <taxon>Insecta</taxon>
        <taxon>Pterygota</taxon>
        <taxon>Neoptera</taxon>
        <taxon>Endopterygota</taxon>
        <taxon>Lepidoptera</taxon>
        <taxon>Glossata</taxon>
        <taxon>Ditrysia</taxon>
        <taxon>Papilionoidea</taxon>
        <taxon>Nymphalidae</taxon>
        <taxon>Heliconiinae</taxon>
        <taxon>Argynnini</taxon>
        <taxon>Brenthis</taxon>
    </lineage>
</organism>
<dbReference type="CDD" id="cd18808">
    <property type="entry name" value="SF1_C_Upf1"/>
    <property type="match status" value="1"/>
</dbReference>
<dbReference type="OrthoDB" id="2423195at2759"/>
<evidence type="ECO:0000256" key="4">
    <source>
        <dbReference type="ARBA" id="ARBA00022737"/>
    </source>
</evidence>
<keyword evidence="2" id="KW-0963">Cytoplasm</keyword>
<evidence type="ECO:0000256" key="7">
    <source>
        <dbReference type="ARBA" id="ARBA00022859"/>
    </source>
</evidence>
<dbReference type="Pfam" id="PF13086">
    <property type="entry name" value="AAA_11"/>
    <property type="match status" value="2"/>
</dbReference>
<dbReference type="PANTHER" id="PTHR10887">
    <property type="entry name" value="DNA2/NAM7 HELICASE FAMILY"/>
    <property type="match status" value="1"/>
</dbReference>
<evidence type="ECO:0000256" key="8">
    <source>
        <dbReference type="SAM" id="MobiDB-lite"/>
    </source>
</evidence>
<dbReference type="InterPro" id="IPR027417">
    <property type="entry name" value="P-loop_NTPase"/>
</dbReference>
<dbReference type="FunFam" id="3.40.50.300:FF:000742">
    <property type="entry name" value="NFX1-type zinc finger-containing protein 1"/>
    <property type="match status" value="1"/>
</dbReference>
<dbReference type="Pfam" id="PF20173">
    <property type="entry name" value="ZnF_RZ-type"/>
    <property type="match status" value="1"/>
</dbReference>
<keyword evidence="4" id="KW-0677">Repeat</keyword>
<feature type="compositionally biased region" description="Basic residues" evidence="8">
    <location>
        <begin position="82"/>
        <end position="91"/>
    </location>
</feature>
<dbReference type="SUPFAM" id="SSF52540">
    <property type="entry name" value="P-loop containing nucleoside triphosphate hydrolases"/>
    <property type="match status" value="1"/>
</dbReference>
<evidence type="ECO:0000259" key="9">
    <source>
        <dbReference type="PROSITE" id="PS51981"/>
    </source>
</evidence>
<dbReference type="GO" id="GO:0008270">
    <property type="term" value="F:zinc ion binding"/>
    <property type="evidence" value="ECO:0007669"/>
    <property type="project" value="UniProtKB-KW"/>
</dbReference>
<feature type="domain" description="RZ-type" evidence="9">
    <location>
        <begin position="1942"/>
        <end position="2013"/>
    </location>
</feature>
<keyword evidence="7" id="KW-0391">Immunity</keyword>
<evidence type="ECO:0000256" key="1">
    <source>
        <dbReference type="ARBA" id="ARBA00004496"/>
    </source>
</evidence>